<dbReference type="RefSeq" id="WP_203667588.1">
    <property type="nucleotide sequence ID" value="NZ_BONO01000005.1"/>
</dbReference>
<accession>A0A919P9F0</accession>
<dbReference type="SUPFAM" id="SSF46785">
    <property type="entry name" value="Winged helix' DNA-binding domain"/>
    <property type="match status" value="1"/>
</dbReference>
<dbReference type="Proteomes" id="UP000642125">
    <property type="component" value="Unassembled WGS sequence"/>
</dbReference>
<evidence type="ECO:0000313" key="1">
    <source>
        <dbReference type="EMBL" id="GIG35538.1"/>
    </source>
</evidence>
<dbReference type="InterPro" id="IPR036390">
    <property type="entry name" value="WH_DNA-bd_sf"/>
</dbReference>
<evidence type="ECO:0000313" key="2">
    <source>
        <dbReference type="Proteomes" id="UP000642125"/>
    </source>
</evidence>
<proteinExistence type="predicted"/>
<name>A0A919P9F0_9CELL</name>
<protein>
    <submittedName>
        <fullName evidence="1">Transcriptional regulator</fullName>
    </submittedName>
</protein>
<dbReference type="Gene3D" id="1.10.10.10">
    <property type="entry name" value="Winged helix-like DNA-binding domain superfamily/Winged helix DNA-binding domain"/>
    <property type="match status" value="1"/>
</dbReference>
<dbReference type="InterPro" id="IPR036388">
    <property type="entry name" value="WH-like_DNA-bd_sf"/>
</dbReference>
<keyword evidence="2" id="KW-1185">Reference proteome</keyword>
<organism evidence="1 2">
    <name type="scientific">Cellulomonas pakistanensis</name>
    <dbReference type="NCBI Taxonomy" id="992287"/>
    <lineage>
        <taxon>Bacteria</taxon>
        <taxon>Bacillati</taxon>
        <taxon>Actinomycetota</taxon>
        <taxon>Actinomycetes</taxon>
        <taxon>Micrococcales</taxon>
        <taxon>Cellulomonadaceae</taxon>
        <taxon>Cellulomonas</taxon>
    </lineage>
</organism>
<sequence length="176" mass="18643">MTEPTDARADLDDLRDRVAALERRLGAPPAPAAGPRDGDDFWALSALRARLADHESTSDGAVVLVGSLRLPTGEPVSWQQGAGTAGLLEIDWSDRAPAFAALGSPVRIELLRHVLAGTRSTAELAALEQLGTTGQLHHHLRQLLAAGWLRQSGRGAYEVPAARVVPLLACLAAVER</sequence>
<dbReference type="AlphaFoldDB" id="A0A919P9F0"/>
<gene>
    <name evidence="1" type="ORF">Cpa01nite_09190</name>
</gene>
<reference evidence="1" key="1">
    <citation type="submission" date="2021-01" db="EMBL/GenBank/DDBJ databases">
        <title>Whole genome shotgun sequence of Cellulomonas pakistanensis NBRC 110800.</title>
        <authorList>
            <person name="Komaki H."/>
            <person name="Tamura T."/>
        </authorList>
    </citation>
    <scope>NUCLEOTIDE SEQUENCE</scope>
    <source>
        <strain evidence="1">NBRC 110800</strain>
    </source>
</reference>
<dbReference type="EMBL" id="BONO01000005">
    <property type="protein sequence ID" value="GIG35538.1"/>
    <property type="molecule type" value="Genomic_DNA"/>
</dbReference>
<dbReference type="CDD" id="cd00090">
    <property type="entry name" value="HTH_ARSR"/>
    <property type="match status" value="1"/>
</dbReference>
<dbReference type="InterPro" id="IPR011991">
    <property type="entry name" value="ArsR-like_HTH"/>
</dbReference>
<comment type="caution">
    <text evidence="1">The sequence shown here is derived from an EMBL/GenBank/DDBJ whole genome shotgun (WGS) entry which is preliminary data.</text>
</comment>